<reference evidence="5" key="1">
    <citation type="journal article" date="2010" name="Genome Biol.">
        <title>Genome sequence of the necrotrophic plant pathogen Pythium ultimum reveals original pathogenicity mechanisms and effector repertoire.</title>
        <authorList>
            <person name="Levesque C.A."/>
            <person name="Brouwer H."/>
            <person name="Cano L."/>
            <person name="Hamilton J.P."/>
            <person name="Holt C."/>
            <person name="Huitema E."/>
            <person name="Raffaele S."/>
            <person name="Robideau G.P."/>
            <person name="Thines M."/>
            <person name="Win J."/>
            <person name="Zerillo M.M."/>
            <person name="Beakes G.W."/>
            <person name="Boore J.L."/>
            <person name="Busam D."/>
            <person name="Dumas B."/>
            <person name="Ferriera S."/>
            <person name="Fuerstenberg S.I."/>
            <person name="Gachon C.M."/>
            <person name="Gaulin E."/>
            <person name="Govers F."/>
            <person name="Grenville-Briggs L."/>
            <person name="Horner N."/>
            <person name="Hostetler J."/>
            <person name="Jiang R.H."/>
            <person name="Johnson J."/>
            <person name="Krajaejun T."/>
            <person name="Lin H."/>
            <person name="Meijer H.J."/>
            <person name="Moore B."/>
            <person name="Morris P."/>
            <person name="Phuntmart V."/>
            <person name="Puiu D."/>
            <person name="Shetty J."/>
            <person name="Stajich J.E."/>
            <person name="Tripathy S."/>
            <person name="Wawra S."/>
            <person name="van West P."/>
            <person name="Whitty B.R."/>
            <person name="Coutinho P.M."/>
            <person name="Henrissat B."/>
            <person name="Martin F."/>
            <person name="Thomas P.D."/>
            <person name="Tyler B.M."/>
            <person name="De Vries R.P."/>
            <person name="Kamoun S."/>
            <person name="Yandell M."/>
            <person name="Tisserat N."/>
            <person name="Buell C.R."/>
        </authorList>
    </citation>
    <scope>NUCLEOTIDE SEQUENCE</scope>
    <source>
        <strain evidence="5">DAOM:BR144</strain>
    </source>
</reference>
<dbReference type="VEuPathDB" id="FungiDB:PYU1_G003939"/>
<dbReference type="HOGENOM" id="CLU_795964_0_0_1"/>
<feature type="compositionally biased region" description="Basic and acidic residues" evidence="2">
    <location>
        <begin position="265"/>
        <end position="284"/>
    </location>
</feature>
<dbReference type="Pfam" id="PF00004">
    <property type="entry name" value="AAA"/>
    <property type="match status" value="1"/>
</dbReference>
<dbReference type="OMA" id="WCQLEND"/>
<dbReference type="EnsemblProtists" id="PYU1_T003949">
    <property type="protein sequence ID" value="PYU1_T003949"/>
    <property type="gene ID" value="PYU1_G003939"/>
</dbReference>
<accession>K3WG58</accession>
<keyword evidence="5" id="KW-1185">Reference proteome</keyword>
<dbReference type="PANTHER" id="PTHR43392:SF2">
    <property type="entry name" value="AAA-TYPE ATPASE FAMILY PROTEIN _ ANKYRIN REPEAT FAMILY PROTEIN"/>
    <property type="match status" value="1"/>
</dbReference>
<evidence type="ECO:0000256" key="1">
    <source>
        <dbReference type="SAM" id="Coils"/>
    </source>
</evidence>
<feature type="coiled-coil region" evidence="1">
    <location>
        <begin position="293"/>
        <end position="331"/>
    </location>
</feature>
<proteinExistence type="predicted"/>
<dbReference type="EMBL" id="GL376567">
    <property type="status" value="NOT_ANNOTATED_CDS"/>
    <property type="molecule type" value="Genomic_DNA"/>
</dbReference>
<dbReference type="Gene3D" id="3.40.50.300">
    <property type="entry name" value="P-loop containing nucleotide triphosphate hydrolases"/>
    <property type="match status" value="1"/>
</dbReference>
<evidence type="ECO:0000259" key="3">
    <source>
        <dbReference type="Pfam" id="PF00004"/>
    </source>
</evidence>
<evidence type="ECO:0000256" key="2">
    <source>
        <dbReference type="SAM" id="MobiDB-lite"/>
    </source>
</evidence>
<reference evidence="5" key="2">
    <citation type="submission" date="2010-04" db="EMBL/GenBank/DDBJ databases">
        <authorList>
            <person name="Buell R."/>
            <person name="Hamilton J."/>
            <person name="Hostetler J."/>
        </authorList>
    </citation>
    <scope>NUCLEOTIDE SEQUENCE [LARGE SCALE GENOMIC DNA]</scope>
    <source>
        <strain evidence="5">DAOM:BR144</strain>
    </source>
</reference>
<dbReference type="InterPro" id="IPR050773">
    <property type="entry name" value="CbxX/CfxQ_RuBisCO_ESX"/>
</dbReference>
<reference evidence="4" key="3">
    <citation type="submission" date="2015-02" db="UniProtKB">
        <authorList>
            <consortium name="EnsemblProtists"/>
        </authorList>
    </citation>
    <scope>IDENTIFICATION</scope>
    <source>
        <strain evidence="4">DAOM BR144</strain>
    </source>
</reference>
<evidence type="ECO:0000313" key="5">
    <source>
        <dbReference type="Proteomes" id="UP000019132"/>
    </source>
</evidence>
<organism evidence="4 5">
    <name type="scientific">Globisporangium ultimum (strain ATCC 200006 / CBS 805.95 / DAOM BR144)</name>
    <name type="common">Pythium ultimum</name>
    <dbReference type="NCBI Taxonomy" id="431595"/>
    <lineage>
        <taxon>Eukaryota</taxon>
        <taxon>Sar</taxon>
        <taxon>Stramenopiles</taxon>
        <taxon>Oomycota</taxon>
        <taxon>Peronosporomycetes</taxon>
        <taxon>Pythiales</taxon>
        <taxon>Pythiaceae</taxon>
        <taxon>Globisporangium</taxon>
    </lineage>
</organism>
<feature type="domain" description="ATPase AAA-type core" evidence="3">
    <location>
        <begin position="15"/>
        <end position="82"/>
    </location>
</feature>
<dbReference type="GO" id="GO:0016887">
    <property type="term" value="F:ATP hydrolysis activity"/>
    <property type="evidence" value="ECO:0007669"/>
    <property type="project" value="InterPro"/>
</dbReference>
<dbReference type="eggNOG" id="KOG0730">
    <property type="taxonomic scope" value="Eukaryota"/>
</dbReference>
<keyword evidence="1" id="KW-0175">Coiled coil</keyword>
<dbReference type="SUPFAM" id="SSF52540">
    <property type="entry name" value="P-loop containing nucleoside triphosphate hydrolases"/>
    <property type="match status" value="1"/>
</dbReference>
<dbReference type="STRING" id="431595.K3WG58"/>
<feature type="region of interest" description="Disordered" evidence="2">
    <location>
        <begin position="217"/>
        <end position="292"/>
    </location>
</feature>
<evidence type="ECO:0000313" key="4">
    <source>
        <dbReference type="EnsemblProtists" id="PYU1_T003949"/>
    </source>
</evidence>
<protein>
    <recommendedName>
        <fullName evidence="3">ATPase AAA-type core domain-containing protein</fullName>
    </recommendedName>
</protein>
<dbReference type="PANTHER" id="PTHR43392">
    <property type="entry name" value="AAA-TYPE ATPASE FAMILY PROTEIN / ANKYRIN REPEAT FAMILY PROTEIN"/>
    <property type="match status" value="1"/>
</dbReference>
<dbReference type="GO" id="GO:0005524">
    <property type="term" value="F:ATP binding"/>
    <property type="evidence" value="ECO:0007669"/>
    <property type="project" value="InterPro"/>
</dbReference>
<dbReference type="AlphaFoldDB" id="K3WG58"/>
<sequence>PLIHRDIPKIGHFVFRGSLGTGKTTVARAIAKIFHRMDILATDKLVETSGLDLTDEKVETQLGEARGRLLCIDEAYELGKGHFGAEAMMNPTYADMVIIITGYPRNLDDMLDRNAGLKSCFTRFVNFYDWKTEDRLKFAVAKSENDGYTLSPRPLSRCTARSTPLPMFDNGHDAVQLWSEMLDCRAQRVQFTPEIVKTISFKDTDAAGQTFIAGWKPASGPLMHQTSPSSGPIAMGSDFAHAPTHHRQTIHQDSKASEEPMLSVKTEETAKDEDKWSDAERDPGVSDDTWAGLQRAKQERAAMLKALKEAVDERARKLARQKLKLEQAKQEKLCRVGKCPMGYVWLPTA</sequence>
<dbReference type="InterPro" id="IPR003959">
    <property type="entry name" value="ATPase_AAA_core"/>
</dbReference>
<name>K3WG58_GLOUD</name>
<dbReference type="InParanoid" id="K3WG58"/>
<dbReference type="Proteomes" id="UP000019132">
    <property type="component" value="Unassembled WGS sequence"/>
</dbReference>
<dbReference type="InterPro" id="IPR027417">
    <property type="entry name" value="P-loop_NTPase"/>
</dbReference>